<accession>A0A1N6E8U0</accession>
<dbReference type="Proteomes" id="UP000185003">
    <property type="component" value="Unassembled WGS sequence"/>
</dbReference>
<gene>
    <name evidence="1" type="ORF">SAMN04488055_1394</name>
</gene>
<organism evidence="1 2">
    <name type="scientific">Chitinophaga niabensis</name>
    <dbReference type="NCBI Taxonomy" id="536979"/>
    <lineage>
        <taxon>Bacteria</taxon>
        <taxon>Pseudomonadati</taxon>
        <taxon>Bacteroidota</taxon>
        <taxon>Chitinophagia</taxon>
        <taxon>Chitinophagales</taxon>
        <taxon>Chitinophagaceae</taxon>
        <taxon>Chitinophaga</taxon>
    </lineage>
</organism>
<protein>
    <submittedName>
        <fullName evidence="1">Uncharacterized protein</fullName>
    </submittedName>
</protein>
<proteinExistence type="predicted"/>
<evidence type="ECO:0000313" key="1">
    <source>
        <dbReference type="EMBL" id="SIN79448.1"/>
    </source>
</evidence>
<evidence type="ECO:0000313" key="2">
    <source>
        <dbReference type="Proteomes" id="UP000185003"/>
    </source>
</evidence>
<dbReference type="AlphaFoldDB" id="A0A1N6E8U0"/>
<keyword evidence="2" id="KW-1185">Reference proteome</keyword>
<name>A0A1N6E8U0_9BACT</name>
<dbReference type="EMBL" id="FSRA01000001">
    <property type="protein sequence ID" value="SIN79448.1"/>
    <property type="molecule type" value="Genomic_DNA"/>
</dbReference>
<sequence length="173" mass="19558">MIVKYNIYLSVVMAISRSVILRGASGTFANEFVLRQRNGKTVMCKMPKPYPPKTANQLANQERFKKANNFAKAAIKDPAKKAYYKSIAKPGQSAFNAAFQDAYHKPEVEVSKQDQKIIVKTKGKHRIEKVKVGEHFAVFKNEQWEYENKQPGGLLKVLVYDVAGNICSMEIQT</sequence>
<reference evidence="1 2" key="1">
    <citation type="submission" date="2016-11" db="EMBL/GenBank/DDBJ databases">
        <authorList>
            <person name="Jaros S."/>
            <person name="Januszkiewicz K."/>
            <person name="Wedrychowicz H."/>
        </authorList>
    </citation>
    <scope>NUCLEOTIDE SEQUENCE [LARGE SCALE GENOMIC DNA]</scope>
    <source>
        <strain evidence="1 2">DSM 24787</strain>
    </source>
</reference>